<keyword evidence="5" id="KW-1185">Reference proteome</keyword>
<dbReference type="SMART" id="SM00298">
    <property type="entry name" value="CHROMO"/>
    <property type="match status" value="1"/>
</dbReference>
<dbReference type="Ensembl" id="ENSEBUT00000023600.1">
    <property type="protein sequence ID" value="ENSEBUP00000023024.1"/>
    <property type="gene ID" value="ENSEBUG00000014183.1"/>
</dbReference>
<dbReference type="GeneTree" id="ENSGT00940000154152"/>
<dbReference type="InterPro" id="IPR000953">
    <property type="entry name" value="Chromo/chromo_shadow_dom"/>
</dbReference>
<protein>
    <submittedName>
        <fullName evidence="4">Chromobox 1</fullName>
    </submittedName>
</protein>
<proteinExistence type="predicted"/>
<evidence type="ECO:0000313" key="4">
    <source>
        <dbReference type="Ensembl" id="ENSEBUP00000023024.1"/>
    </source>
</evidence>
<dbReference type="InterPro" id="IPR051219">
    <property type="entry name" value="Heterochromatin_chromo-domain"/>
</dbReference>
<dbReference type="GO" id="GO:0005634">
    <property type="term" value="C:nucleus"/>
    <property type="evidence" value="ECO:0007669"/>
    <property type="project" value="UniProtKB-SubCell"/>
</dbReference>
<name>A0A8C4R262_EPTBU</name>
<dbReference type="Pfam" id="PF00385">
    <property type="entry name" value="Chromo"/>
    <property type="match status" value="1"/>
</dbReference>
<dbReference type="Gene3D" id="2.40.50.40">
    <property type="match status" value="1"/>
</dbReference>
<evidence type="ECO:0000313" key="5">
    <source>
        <dbReference type="Proteomes" id="UP000694388"/>
    </source>
</evidence>
<dbReference type="PANTHER" id="PTHR22812">
    <property type="entry name" value="CHROMOBOX PROTEIN"/>
    <property type="match status" value="1"/>
</dbReference>
<evidence type="ECO:0000259" key="3">
    <source>
        <dbReference type="PROSITE" id="PS50013"/>
    </source>
</evidence>
<dbReference type="AlphaFoldDB" id="A0A8C4R262"/>
<sequence length="176" mass="19958">MGKKQKRKSSEGSKPEEEYIVEKVIDRRVEKGKVEYFLKWKGFHKQHGMKESTARTMWNDDNTWEPEENLDCPELINDFLDRQKLARSDVEETTAKKPRTEATKVTGFARCLEPEKMGGGGGGGGGTCTYRDTSPKGPEWWFANLVTTTIYISHKVVDVFGQNLVDRLGVGQGRID</sequence>
<accession>A0A8C4R262</accession>
<keyword evidence="2" id="KW-0539">Nucleus</keyword>
<dbReference type="Proteomes" id="UP000694388">
    <property type="component" value="Unplaced"/>
</dbReference>
<organism evidence="4 5">
    <name type="scientific">Eptatretus burgeri</name>
    <name type="common">Inshore hagfish</name>
    <dbReference type="NCBI Taxonomy" id="7764"/>
    <lineage>
        <taxon>Eukaryota</taxon>
        <taxon>Metazoa</taxon>
        <taxon>Chordata</taxon>
        <taxon>Craniata</taxon>
        <taxon>Vertebrata</taxon>
        <taxon>Cyclostomata</taxon>
        <taxon>Myxini</taxon>
        <taxon>Myxiniformes</taxon>
        <taxon>Myxinidae</taxon>
        <taxon>Eptatretinae</taxon>
        <taxon>Eptatretus</taxon>
    </lineage>
</organism>
<feature type="domain" description="Chromo" evidence="3">
    <location>
        <begin position="19"/>
        <end position="91"/>
    </location>
</feature>
<dbReference type="PROSITE" id="PS50013">
    <property type="entry name" value="CHROMO_2"/>
    <property type="match status" value="1"/>
</dbReference>
<reference evidence="4" key="2">
    <citation type="submission" date="2025-09" db="UniProtKB">
        <authorList>
            <consortium name="Ensembl"/>
        </authorList>
    </citation>
    <scope>IDENTIFICATION</scope>
</reference>
<dbReference type="InterPro" id="IPR023780">
    <property type="entry name" value="Chromo_domain"/>
</dbReference>
<evidence type="ECO:0000256" key="2">
    <source>
        <dbReference type="ARBA" id="ARBA00023242"/>
    </source>
</evidence>
<dbReference type="InterPro" id="IPR016197">
    <property type="entry name" value="Chromo-like_dom_sf"/>
</dbReference>
<evidence type="ECO:0000256" key="1">
    <source>
        <dbReference type="ARBA" id="ARBA00004123"/>
    </source>
</evidence>
<reference evidence="4" key="1">
    <citation type="submission" date="2025-08" db="UniProtKB">
        <authorList>
            <consortium name="Ensembl"/>
        </authorList>
    </citation>
    <scope>IDENTIFICATION</scope>
</reference>
<comment type="subcellular location">
    <subcellularLocation>
        <location evidence="1">Nucleus</location>
    </subcellularLocation>
</comment>
<dbReference type="SUPFAM" id="SSF54160">
    <property type="entry name" value="Chromo domain-like"/>
    <property type="match status" value="1"/>
</dbReference>